<evidence type="ECO:0000256" key="7">
    <source>
        <dbReference type="ARBA" id="ARBA00022989"/>
    </source>
</evidence>
<dbReference type="Proteomes" id="UP000887581">
    <property type="component" value="Unplaced"/>
</dbReference>
<organism evidence="15 16">
    <name type="scientific">Setaria digitata</name>
    <dbReference type="NCBI Taxonomy" id="48799"/>
    <lineage>
        <taxon>Eukaryota</taxon>
        <taxon>Metazoa</taxon>
        <taxon>Ecdysozoa</taxon>
        <taxon>Nematoda</taxon>
        <taxon>Chromadorea</taxon>
        <taxon>Rhabditida</taxon>
        <taxon>Spirurina</taxon>
        <taxon>Spiruromorpha</taxon>
        <taxon>Filarioidea</taxon>
        <taxon>Setariidae</taxon>
        <taxon>Setaria</taxon>
    </lineage>
</organism>
<dbReference type="GO" id="GO:0006487">
    <property type="term" value="P:protein N-linked glycosylation"/>
    <property type="evidence" value="ECO:0007669"/>
    <property type="project" value="UniProtKB-UniRule"/>
</dbReference>
<evidence type="ECO:0000256" key="2">
    <source>
        <dbReference type="ARBA" id="ARBA00010833"/>
    </source>
</evidence>
<dbReference type="Pfam" id="PF03200">
    <property type="entry name" value="Glyco_hydro_63"/>
    <property type="match status" value="1"/>
</dbReference>
<dbReference type="GO" id="GO:0009311">
    <property type="term" value="P:oligosaccharide metabolic process"/>
    <property type="evidence" value="ECO:0007669"/>
    <property type="project" value="UniProtKB-UniRule"/>
</dbReference>
<evidence type="ECO:0000256" key="1">
    <source>
        <dbReference type="ARBA" id="ARBA00004648"/>
    </source>
</evidence>
<feature type="domain" description="Glycosyl hydrolase family 63 C-terminal" evidence="13">
    <location>
        <begin position="361"/>
        <end position="846"/>
    </location>
</feature>
<dbReference type="GO" id="GO:0005789">
    <property type="term" value="C:endoplasmic reticulum membrane"/>
    <property type="evidence" value="ECO:0007669"/>
    <property type="project" value="UniProtKB-SubCell"/>
</dbReference>
<protein>
    <recommendedName>
        <fullName evidence="11 12">Mannosyl-oligosaccharide glucosidase</fullName>
        <ecNumber evidence="11 12">3.2.1.106</ecNumber>
    </recommendedName>
</protein>
<evidence type="ECO:0000256" key="9">
    <source>
        <dbReference type="ARBA" id="ARBA00023180"/>
    </source>
</evidence>
<accession>A0A915PYA3</accession>
<keyword evidence="3 12" id="KW-0812">Transmembrane</keyword>
<evidence type="ECO:0000256" key="10">
    <source>
        <dbReference type="ARBA" id="ARBA00023295"/>
    </source>
</evidence>
<reference evidence="16" key="1">
    <citation type="submission" date="2022-11" db="UniProtKB">
        <authorList>
            <consortium name="WormBaseParasite"/>
        </authorList>
    </citation>
    <scope>IDENTIFICATION</scope>
</reference>
<dbReference type="SUPFAM" id="SSF48208">
    <property type="entry name" value="Six-hairpin glycosidases"/>
    <property type="match status" value="1"/>
</dbReference>
<proteinExistence type="inferred from homology"/>
<comment type="subcellular location">
    <subcellularLocation>
        <location evidence="1 12">Endoplasmic reticulum membrane</location>
        <topology evidence="1 12">Single-pass type II membrane protein</topology>
    </subcellularLocation>
</comment>
<dbReference type="InterPro" id="IPR012341">
    <property type="entry name" value="6hp_glycosidase-like_sf"/>
</dbReference>
<dbReference type="InterPro" id="IPR038518">
    <property type="entry name" value="Glyco_hydro_63N_sf"/>
</dbReference>
<evidence type="ECO:0000256" key="5">
    <source>
        <dbReference type="ARBA" id="ARBA00022824"/>
    </source>
</evidence>
<evidence type="ECO:0000259" key="14">
    <source>
        <dbReference type="Pfam" id="PF16923"/>
    </source>
</evidence>
<evidence type="ECO:0000259" key="13">
    <source>
        <dbReference type="Pfam" id="PF03200"/>
    </source>
</evidence>
<dbReference type="WBParaSite" id="sdigi.contig356.g7703.t1">
    <property type="protein sequence ID" value="sdigi.contig356.g7703.t1"/>
    <property type="gene ID" value="sdigi.contig356.g7703"/>
</dbReference>
<keyword evidence="4 12" id="KW-0378">Hydrolase</keyword>
<dbReference type="Gene3D" id="2.70.98.110">
    <property type="entry name" value="Glycosyl hydrolase family 63, N-terminal domain"/>
    <property type="match status" value="1"/>
</dbReference>
<keyword evidence="9" id="KW-0325">Glycoprotein</keyword>
<dbReference type="EC" id="3.2.1.106" evidence="11 12"/>
<comment type="catalytic activity">
    <reaction evidence="12">
        <text>N(4)-(alpha-D-Glc-(1-&gt;2)-alpha-D-Glc-(1-&gt;3)-alpha-D-Glc-(1-&gt;3)-alpha-D-Man-(1-&gt;2)-alpha-D-Man-(1-&gt;2)-alpha-D-Man-(1-&gt;3)-[alpha-D-Man-(1-&gt;2)-alpha-D-Man-(1-&gt;3)-[alpha-D-Man-(1-&gt;2)-alpha-D-Man-(1-&gt;6)]-alpha-D-Man-(1-&gt;6)]-beta-D-Man-(1-&gt;4)-beta-D-GlcNAc-(1-&gt;4)-beta-D-GlcNAc)-L-asparaginyl-[protein] + H2O = N(4)-(alpha-D-Glc-(1-&gt;3)-alpha-D-Glc-(1-&gt;3)-alpha-D-Man-(1-&gt;2)-alpha-D-Man-(1-&gt;2)-alpha-D-Man-(1-&gt;3)-[alpha-D-Man-(1-&gt;2)-alpha-D-Man-(1-&gt;3)-[alpha-D-Man-(1-&gt;2)-alpha-D-Man-(1-&gt;6)]-alpha-D-Man-(1-&gt;6)]-beta-D-Man-(1-&gt;4)-beta-D-GlcNAc-(1-&gt;4)-beta-D-GlcNAc)-L-asparaginyl-[protein] + beta-D-glucose</text>
        <dbReference type="Rhea" id="RHEA:55988"/>
        <dbReference type="Rhea" id="RHEA-COMP:12806"/>
        <dbReference type="Rhea" id="RHEA-COMP:14355"/>
        <dbReference type="ChEBI" id="CHEBI:15377"/>
        <dbReference type="ChEBI" id="CHEBI:15903"/>
        <dbReference type="ChEBI" id="CHEBI:59082"/>
        <dbReference type="ChEBI" id="CHEBI:132537"/>
        <dbReference type="EC" id="3.2.1.106"/>
    </reaction>
</comment>
<feature type="domain" description="Glycosyl hydrolase family 63 N-terminal" evidence="14">
    <location>
        <begin position="133"/>
        <end position="279"/>
    </location>
</feature>
<evidence type="ECO:0000256" key="11">
    <source>
        <dbReference type="ARBA" id="ARBA00038888"/>
    </source>
</evidence>
<feature type="transmembrane region" description="Helical" evidence="12">
    <location>
        <begin position="87"/>
        <end position="106"/>
    </location>
</feature>
<comment type="function">
    <text evidence="12">Cleaves the distal alpha 1,2-linked glucose residue from the Glc(3)Man(9)GlcNAc(2) oligosaccharide precursor.</text>
</comment>
<dbReference type="InterPro" id="IPR004888">
    <property type="entry name" value="Glycoside_hydrolase_63"/>
</dbReference>
<evidence type="ECO:0000256" key="12">
    <source>
        <dbReference type="RuleBase" id="RU368089"/>
    </source>
</evidence>
<comment type="similarity">
    <text evidence="2 12">Belongs to the glycosyl hydrolase 63 family.</text>
</comment>
<dbReference type="GO" id="GO:0004573">
    <property type="term" value="F:Glc3Man9GlcNAc2 oligosaccharide glucosidase activity"/>
    <property type="evidence" value="ECO:0007669"/>
    <property type="project" value="UniProtKB-UniRule"/>
</dbReference>
<keyword evidence="8 12" id="KW-0472">Membrane</keyword>
<dbReference type="PANTHER" id="PTHR10412:SF11">
    <property type="entry name" value="MANNOSYL-OLIGOSACCHARIDE GLUCOSIDASE"/>
    <property type="match status" value="1"/>
</dbReference>
<dbReference type="InterPro" id="IPR031335">
    <property type="entry name" value="Glyco_hydro_63_C"/>
</dbReference>
<name>A0A915PYA3_9BILA</name>
<dbReference type="PANTHER" id="PTHR10412">
    <property type="entry name" value="MANNOSYL-OLIGOSACCHARIDE GLUCOSIDASE"/>
    <property type="match status" value="1"/>
</dbReference>
<evidence type="ECO:0000256" key="8">
    <source>
        <dbReference type="ARBA" id="ARBA00023136"/>
    </source>
</evidence>
<dbReference type="Pfam" id="PF16923">
    <property type="entry name" value="Glyco_hydro_63N"/>
    <property type="match status" value="1"/>
</dbReference>
<evidence type="ECO:0000256" key="4">
    <source>
        <dbReference type="ARBA" id="ARBA00022801"/>
    </source>
</evidence>
<keyword evidence="5 12" id="KW-0256">Endoplasmic reticulum</keyword>
<evidence type="ECO:0000256" key="6">
    <source>
        <dbReference type="ARBA" id="ARBA00022968"/>
    </source>
</evidence>
<keyword evidence="6" id="KW-0735">Signal-anchor</keyword>
<keyword evidence="7 12" id="KW-1133">Transmembrane helix</keyword>
<dbReference type="InterPro" id="IPR008928">
    <property type="entry name" value="6-hairpin_glycosidase_sf"/>
</dbReference>
<sequence length="849" mass="97500">MPPRCPLATVTKCNVGIRDVGIGTVIVEIIVHSNHNYEVARPYLLTFWVDIASEMGSKKVSPRNSPSAQTTRIVEQRDSTNFAVGKLLITVAVAIVVLALVIQYIYHNYYYLPRQISTKTNLPTVSSKPDPRIWGTYRSHLYFGLRTRHESSPLFGMMWFQQPKMEGQFPQIRHWCEQGDGVAKYGWTLADGHSFGLQTIHDEPLDIFTDWVNDGPVWTARVTTTSNVDSDFALLFYLALQDYSSKLHAFYRYDELDYFMGESEILGNFTVNIDTTVNITSRSFLSLKTNEIPDVSNIKDIVLSSLLIDRSHQQMRLPSALFPEGSIPESEPRLIILQLNIPSNSSTEISFSVEGNEPIRGVSFSTLLDHKSKKFNEKFEAMYGLSAKGYPDFYQELGKVALSNMLGTIGYAYGLNRVQSRYSSKESTYGPHSLLSTCPSRSVFPRGFLWDEGFHQLLLMKFDPDLSLEIIASWLDTMNVDGWIPREMILGKEAELRVPAEFIVQRDSIANPPMIFYLIEKYLDYNSHEEVLRKFYPRLSLWYKWLNSTQSGKKSGTYRWRGRNATTDEELNPRTLPSGLDDYPRATHPTDAEYHVDLLCWMALSARVLSKLAKLAGDSQNEAQYLADYHYLIDSDRFDKLHWSNTKQRYCDYGLHSNNVQLERKIDREKMKRDPKYNFANAPLKRVVKTPPKLQFVEDAFGYVSLFPVLLKLLPHNSDKLRIILENVKSEGLWSDFGLRSIAPSSSYYKAHNTEHDPPYWRGSVWININYLMLSALKHYSSIEGPNRELAFNVYSELRNNLVTNVAREFRRTGFLWENYNDETGRGQGAHPFTGWSSLLLSIMAEQYE</sequence>
<keyword evidence="10 12" id="KW-0326">Glycosidase</keyword>
<dbReference type="AlphaFoldDB" id="A0A915PYA3"/>
<dbReference type="Gene3D" id="1.50.10.10">
    <property type="match status" value="1"/>
</dbReference>
<evidence type="ECO:0000313" key="15">
    <source>
        <dbReference type="Proteomes" id="UP000887581"/>
    </source>
</evidence>
<keyword evidence="15" id="KW-1185">Reference proteome</keyword>
<evidence type="ECO:0000313" key="16">
    <source>
        <dbReference type="WBParaSite" id="sdigi.contig356.g7703.t1"/>
    </source>
</evidence>
<dbReference type="InterPro" id="IPR031631">
    <property type="entry name" value="Glyco_hydro_63N"/>
</dbReference>
<evidence type="ECO:0000256" key="3">
    <source>
        <dbReference type="ARBA" id="ARBA00022692"/>
    </source>
</evidence>